<feature type="domain" description="Penicillin-binding protein transpeptidase" evidence="29">
    <location>
        <begin position="448"/>
        <end position="694"/>
    </location>
</feature>
<dbReference type="InterPro" id="IPR001460">
    <property type="entry name" value="PCN-bd_Tpept"/>
</dbReference>
<evidence type="ECO:0000256" key="9">
    <source>
        <dbReference type="ARBA" id="ARBA00022645"/>
    </source>
</evidence>
<dbReference type="GO" id="GO:0008658">
    <property type="term" value="F:penicillin binding"/>
    <property type="evidence" value="ECO:0007669"/>
    <property type="project" value="InterPro"/>
</dbReference>
<dbReference type="EMBL" id="SMLM01000001">
    <property type="protein sequence ID" value="TFZ07303.1"/>
    <property type="molecule type" value="Genomic_DNA"/>
</dbReference>
<dbReference type="EC" id="3.4.16.4" evidence="5"/>
<dbReference type="GO" id="GO:0008955">
    <property type="term" value="F:peptidoglycan glycosyltransferase activity"/>
    <property type="evidence" value="ECO:0007669"/>
    <property type="project" value="UniProtKB-EC"/>
</dbReference>
<feature type="domain" description="Glycosyl transferase family 51" evidence="30">
    <location>
        <begin position="82"/>
        <end position="255"/>
    </location>
</feature>
<evidence type="ECO:0000256" key="18">
    <source>
        <dbReference type="ARBA" id="ARBA00022989"/>
    </source>
</evidence>
<keyword evidence="10" id="KW-0645">Protease</keyword>
<dbReference type="AlphaFoldDB" id="A0A4Z0C6P5"/>
<comment type="similarity">
    <text evidence="3">In the C-terminal section; belongs to the transpeptidase family.</text>
</comment>
<keyword evidence="12" id="KW-0808">Transferase</keyword>
<evidence type="ECO:0000259" key="31">
    <source>
        <dbReference type="Pfam" id="PF17092"/>
    </source>
</evidence>
<evidence type="ECO:0000256" key="5">
    <source>
        <dbReference type="ARBA" id="ARBA00012448"/>
    </source>
</evidence>
<keyword evidence="14" id="KW-0378">Hydrolase</keyword>
<evidence type="ECO:0000256" key="4">
    <source>
        <dbReference type="ARBA" id="ARBA00007739"/>
    </source>
</evidence>
<keyword evidence="18 28" id="KW-1133">Transmembrane helix</keyword>
<dbReference type="InterPro" id="IPR050396">
    <property type="entry name" value="Glycosyltr_51/Transpeptidase"/>
</dbReference>
<evidence type="ECO:0000313" key="32">
    <source>
        <dbReference type="EMBL" id="TFZ07303.1"/>
    </source>
</evidence>
<evidence type="ECO:0000256" key="20">
    <source>
        <dbReference type="ARBA" id="ARBA00023251"/>
    </source>
</evidence>
<dbReference type="EC" id="2.4.99.28" evidence="24"/>
<evidence type="ECO:0000256" key="7">
    <source>
        <dbReference type="ARBA" id="ARBA00022475"/>
    </source>
</evidence>
<keyword evidence="21" id="KW-0511">Multifunctional enzyme</keyword>
<evidence type="ECO:0000256" key="8">
    <source>
        <dbReference type="ARBA" id="ARBA00022519"/>
    </source>
</evidence>
<evidence type="ECO:0000256" key="14">
    <source>
        <dbReference type="ARBA" id="ARBA00022801"/>
    </source>
</evidence>
<comment type="pathway">
    <text evidence="2">Cell wall biogenesis; peptidoglycan biosynthesis.</text>
</comment>
<keyword evidence="13 28" id="KW-0812">Transmembrane</keyword>
<keyword evidence="9" id="KW-0121">Carboxypeptidase</keyword>
<feature type="compositionally biased region" description="Pro residues" evidence="27">
    <location>
        <begin position="811"/>
        <end position="821"/>
    </location>
</feature>
<comment type="caution">
    <text evidence="32">The sequence shown here is derived from an EMBL/GenBank/DDBJ whole genome shotgun (WGS) entry which is preliminary data.</text>
</comment>
<dbReference type="RefSeq" id="WP_135263384.1">
    <property type="nucleotide sequence ID" value="NZ_SMLM01000001.1"/>
</dbReference>
<keyword evidence="8" id="KW-0997">Cell inner membrane</keyword>
<sequence length="835" mass="90723">MPTDLPPEDRPASRSRSKSNRTFSQRVLAALLWLAGGVLAAGVSLVIVGAVALSVAYPNLPDISELADYRPKLPLRVFSADGVLLGEFGEERRNLTPIAEIPAVMKNAVLAIEDARFYSHSGVDYRGLVRAAIANLGRAKSQGASTITMQVARNVYLSSEKTFTRKLYEVLLTFKLEHLLTKDQILEIYMNQIFLGNRAYGFAAASEIYFGKPMKDITIAEAAMLAGLPQAPSANNPVSNPKRARSRQLYIIERMEENGFITAEDAASAKKQELKLRTGGFDVATHSAYVAETVRQLVFAQYGAETYTRGLNVVTTVKASQQEAAYRSLRKGIMDYERRQIYRGPEEFVNLPADRKEREDAIDDALSDHPDNGDVMAAVVLEAGPKRIVAVRGNGEPFEITGEGLRPAQTGLSEKAAPKIRIRPGAVIRVVRTPRNTWEITQLPEVEGAFVALNPRDGSIQAMVGGFDFHKNKFNHATQAWRQPGSGFKPFIYSAALEKGFTPSTIINDGPLFFDAGVTGGQPWEPKNYDGKFEGPMPLHAALAKSKNMVSIRILQAVGTQNAQDWVTRFGFEAEKHPPYLTMALGAGSVTPLQMATGYAVFANGGYRVNPWMIARISDHRGKVLVETQPPLPTEAVRAIDARNAFIMNRLLQEITRSGTAARAQATLKRPDIYGKTGTTNDSIDTWFNGFHPSLVAVVWMGYDNPRPLGDRETGGSMSLPVWINFMETALKGVPEVPAFAPPGVVNVGGEWYYEEYARGGGVASLGVTTPLAGEPVSAGSNEIQAPRGSSGQAAPGAPGDRTLLNSDGMPPAPAAAPAPRAPEERRSILDLFRN</sequence>
<dbReference type="Pfam" id="PF00905">
    <property type="entry name" value="Transpeptidase"/>
    <property type="match status" value="1"/>
</dbReference>
<comment type="subcellular location">
    <subcellularLocation>
        <location evidence="1">Cell inner membrane</location>
        <topology evidence="1">Single-pass type II membrane protein</topology>
    </subcellularLocation>
</comment>
<dbReference type="SUPFAM" id="SSF56601">
    <property type="entry name" value="beta-lactamase/transpeptidase-like"/>
    <property type="match status" value="1"/>
</dbReference>
<accession>A0A4Z0C6P5</accession>
<keyword evidence="33" id="KW-1185">Reference proteome</keyword>
<reference evidence="32 33" key="1">
    <citation type="submission" date="2019-03" db="EMBL/GenBank/DDBJ databases">
        <title>Ramlibacter henchirensis DSM 14656, whole genome shotgun sequence.</title>
        <authorList>
            <person name="Zhang X."/>
            <person name="Feng G."/>
            <person name="Zhu H."/>
        </authorList>
    </citation>
    <scope>NUCLEOTIDE SEQUENCE [LARGE SCALE GENOMIC DNA]</scope>
    <source>
        <strain evidence="32 33">DSM 14656</strain>
    </source>
</reference>
<keyword evidence="22" id="KW-0961">Cell wall biogenesis/degradation</keyword>
<dbReference type="InterPro" id="IPR031376">
    <property type="entry name" value="PCB_OB"/>
</dbReference>
<evidence type="ECO:0000256" key="23">
    <source>
        <dbReference type="ARBA" id="ARBA00034000"/>
    </source>
</evidence>
<feature type="domain" description="Penicillin-binding protein OB-like" evidence="31">
    <location>
        <begin position="342"/>
        <end position="446"/>
    </location>
</feature>
<feature type="transmembrane region" description="Helical" evidence="28">
    <location>
        <begin position="27"/>
        <end position="57"/>
    </location>
</feature>
<evidence type="ECO:0000256" key="24">
    <source>
        <dbReference type="ARBA" id="ARBA00044770"/>
    </source>
</evidence>
<evidence type="ECO:0000256" key="10">
    <source>
        <dbReference type="ARBA" id="ARBA00022670"/>
    </source>
</evidence>
<evidence type="ECO:0000256" key="27">
    <source>
        <dbReference type="SAM" id="MobiDB-lite"/>
    </source>
</evidence>
<dbReference type="GO" id="GO:0005886">
    <property type="term" value="C:plasma membrane"/>
    <property type="evidence" value="ECO:0007669"/>
    <property type="project" value="UniProtKB-SubCell"/>
</dbReference>
<dbReference type="GO" id="GO:0009252">
    <property type="term" value="P:peptidoglycan biosynthetic process"/>
    <property type="evidence" value="ECO:0007669"/>
    <property type="project" value="UniProtKB-UniPathway"/>
</dbReference>
<evidence type="ECO:0000256" key="17">
    <source>
        <dbReference type="ARBA" id="ARBA00022984"/>
    </source>
</evidence>
<dbReference type="Proteomes" id="UP000298180">
    <property type="component" value="Unassembled WGS sequence"/>
</dbReference>
<evidence type="ECO:0000256" key="6">
    <source>
        <dbReference type="ARBA" id="ARBA00018638"/>
    </source>
</evidence>
<keyword evidence="17" id="KW-0573">Peptidoglycan synthesis</keyword>
<feature type="region of interest" description="Disordered" evidence="27">
    <location>
        <begin position="774"/>
        <end position="835"/>
    </location>
</feature>
<organism evidence="32 33">
    <name type="scientific">Ramlibacter henchirensis</name>
    <dbReference type="NCBI Taxonomy" id="204072"/>
    <lineage>
        <taxon>Bacteria</taxon>
        <taxon>Pseudomonadati</taxon>
        <taxon>Pseudomonadota</taxon>
        <taxon>Betaproteobacteria</taxon>
        <taxon>Burkholderiales</taxon>
        <taxon>Comamonadaceae</taxon>
        <taxon>Ramlibacter</taxon>
    </lineage>
</organism>
<feature type="compositionally biased region" description="Low complexity" evidence="27">
    <location>
        <begin position="786"/>
        <end position="800"/>
    </location>
</feature>
<evidence type="ECO:0000256" key="25">
    <source>
        <dbReference type="ARBA" id="ARBA00049902"/>
    </source>
</evidence>
<dbReference type="GO" id="GO:0009002">
    <property type="term" value="F:serine-type D-Ala-D-Ala carboxypeptidase activity"/>
    <property type="evidence" value="ECO:0007669"/>
    <property type="project" value="UniProtKB-EC"/>
</dbReference>
<keyword evidence="16" id="KW-0735">Signal-anchor</keyword>
<evidence type="ECO:0000256" key="11">
    <source>
        <dbReference type="ARBA" id="ARBA00022676"/>
    </source>
</evidence>
<evidence type="ECO:0000259" key="30">
    <source>
        <dbReference type="Pfam" id="PF00912"/>
    </source>
</evidence>
<evidence type="ECO:0000256" key="26">
    <source>
        <dbReference type="ARBA" id="ARBA00060592"/>
    </source>
</evidence>
<feature type="compositionally biased region" description="Basic and acidic residues" evidence="27">
    <location>
        <begin position="822"/>
        <end position="835"/>
    </location>
</feature>
<comment type="catalytic activity">
    <reaction evidence="25">
        <text>[GlcNAc-(1-&gt;4)-Mur2Ac(oyl-L-Ala-gamma-D-Glu-L-Lys-D-Ala-D-Ala)](n)-di-trans,octa-cis-undecaprenyl diphosphate + beta-D-GlcNAc-(1-&gt;4)-Mur2Ac(oyl-L-Ala-gamma-D-Glu-L-Lys-D-Ala-D-Ala)-di-trans,octa-cis-undecaprenyl diphosphate = [GlcNAc-(1-&gt;4)-Mur2Ac(oyl-L-Ala-gamma-D-Glu-L-Lys-D-Ala-D-Ala)](n+1)-di-trans,octa-cis-undecaprenyl diphosphate + di-trans,octa-cis-undecaprenyl diphosphate + H(+)</text>
        <dbReference type="Rhea" id="RHEA:23708"/>
        <dbReference type="Rhea" id="RHEA-COMP:9602"/>
        <dbReference type="Rhea" id="RHEA-COMP:9603"/>
        <dbReference type="ChEBI" id="CHEBI:15378"/>
        <dbReference type="ChEBI" id="CHEBI:58405"/>
        <dbReference type="ChEBI" id="CHEBI:60033"/>
        <dbReference type="ChEBI" id="CHEBI:78435"/>
        <dbReference type="EC" id="2.4.99.28"/>
    </reaction>
</comment>
<evidence type="ECO:0000256" key="3">
    <source>
        <dbReference type="ARBA" id="ARBA00007090"/>
    </source>
</evidence>
<dbReference type="FunFam" id="1.10.3810.10:FF:000003">
    <property type="entry name" value="Penicillin-binding protein 1a"/>
    <property type="match status" value="1"/>
</dbReference>
<name>A0A4Z0C6P5_9BURK</name>
<dbReference type="Pfam" id="PF00912">
    <property type="entry name" value="Transgly"/>
    <property type="match status" value="1"/>
</dbReference>
<dbReference type="InterPro" id="IPR023346">
    <property type="entry name" value="Lysozyme-like_dom_sf"/>
</dbReference>
<protein>
    <recommendedName>
        <fullName evidence="6">Penicillin-binding protein 1A</fullName>
        <ecNumber evidence="24">2.4.99.28</ecNumber>
        <ecNumber evidence="5">3.4.16.4</ecNumber>
    </recommendedName>
</protein>
<keyword evidence="19 28" id="KW-0472">Membrane</keyword>
<comment type="pathway">
    <text evidence="26">Glycan biosynthesis.</text>
</comment>
<keyword evidence="15" id="KW-0133">Cell shape</keyword>
<dbReference type="InterPro" id="IPR001264">
    <property type="entry name" value="Glyco_trans_51"/>
</dbReference>
<evidence type="ECO:0000256" key="22">
    <source>
        <dbReference type="ARBA" id="ARBA00023316"/>
    </source>
</evidence>
<keyword evidence="7" id="KW-1003">Cell membrane</keyword>
<evidence type="ECO:0000256" key="28">
    <source>
        <dbReference type="SAM" id="Phobius"/>
    </source>
</evidence>
<dbReference type="GO" id="GO:0046677">
    <property type="term" value="P:response to antibiotic"/>
    <property type="evidence" value="ECO:0007669"/>
    <property type="project" value="UniProtKB-KW"/>
</dbReference>
<evidence type="ECO:0000256" key="2">
    <source>
        <dbReference type="ARBA" id="ARBA00004752"/>
    </source>
</evidence>
<dbReference type="NCBIfam" id="TIGR02074">
    <property type="entry name" value="PBP_1a_fam"/>
    <property type="match status" value="1"/>
</dbReference>
<dbReference type="Pfam" id="PF17092">
    <property type="entry name" value="PCB_OB"/>
    <property type="match status" value="1"/>
</dbReference>
<dbReference type="InterPro" id="IPR012338">
    <property type="entry name" value="Beta-lactam/transpept-like"/>
</dbReference>
<dbReference type="UniPathway" id="UPA00219"/>
<dbReference type="SUPFAM" id="SSF53955">
    <property type="entry name" value="Lysozyme-like"/>
    <property type="match status" value="1"/>
</dbReference>
<comment type="catalytic activity">
    <reaction evidence="23">
        <text>Preferential cleavage: (Ac)2-L-Lys-D-Ala-|-D-Ala. Also transpeptidation of peptidyl-alanyl moieties that are N-acyl substituents of D-alanine.</text>
        <dbReference type="EC" id="3.4.16.4"/>
    </reaction>
</comment>
<dbReference type="GO" id="GO:0071555">
    <property type="term" value="P:cell wall organization"/>
    <property type="evidence" value="ECO:0007669"/>
    <property type="project" value="UniProtKB-KW"/>
</dbReference>
<evidence type="ECO:0000256" key="15">
    <source>
        <dbReference type="ARBA" id="ARBA00022960"/>
    </source>
</evidence>
<dbReference type="InterPro" id="IPR036950">
    <property type="entry name" value="PBP_transglycosylase"/>
</dbReference>
<evidence type="ECO:0000256" key="21">
    <source>
        <dbReference type="ARBA" id="ARBA00023268"/>
    </source>
</evidence>
<evidence type="ECO:0000256" key="12">
    <source>
        <dbReference type="ARBA" id="ARBA00022679"/>
    </source>
</evidence>
<evidence type="ECO:0000256" key="19">
    <source>
        <dbReference type="ARBA" id="ARBA00023136"/>
    </source>
</evidence>
<keyword evidence="11" id="KW-0328">Glycosyltransferase</keyword>
<evidence type="ECO:0000256" key="16">
    <source>
        <dbReference type="ARBA" id="ARBA00022968"/>
    </source>
</evidence>
<dbReference type="Gene3D" id="1.10.3810.10">
    <property type="entry name" value="Biosynthetic peptidoglycan transglycosylase-like"/>
    <property type="match status" value="1"/>
</dbReference>
<comment type="similarity">
    <text evidence="4">In the N-terminal section; belongs to the glycosyltransferase 51 family.</text>
</comment>
<dbReference type="GO" id="GO:0008360">
    <property type="term" value="P:regulation of cell shape"/>
    <property type="evidence" value="ECO:0007669"/>
    <property type="project" value="UniProtKB-KW"/>
</dbReference>
<proteinExistence type="inferred from homology"/>
<evidence type="ECO:0000256" key="13">
    <source>
        <dbReference type="ARBA" id="ARBA00022692"/>
    </source>
</evidence>
<dbReference type="Gene3D" id="3.40.710.10">
    <property type="entry name" value="DD-peptidase/beta-lactamase superfamily"/>
    <property type="match status" value="2"/>
</dbReference>
<dbReference type="GO" id="GO:0006508">
    <property type="term" value="P:proteolysis"/>
    <property type="evidence" value="ECO:0007669"/>
    <property type="project" value="UniProtKB-KW"/>
</dbReference>
<keyword evidence="20" id="KW-0046">Antibiotic resistance</keyword>
<dbReference type="PANTHER" id="PTHR32282">
    <property type="entry name" value="BINDING PROTEIN TRANSPEPTIDASE, PUTATIVE-RELATED"/>
    <property type="match status" value="1"/>
</dbReference>
<evidence type="ECO:0000259" key="29">
    <source>
        <dbReference type="Pfam" id="PF00905"/>
    </source>
</evidence>
<evidence type="ECO:0000313" key="33">
    <source>
        <dbReference type="Proteomes" id="UP000298180"/>
    </source>
</evidence>
<gene>
    <name evidence="32" type="ORF">EZ313_12085</name>
</gene>
<evidence type="ECO:0000256" key="1">
    <source>
        <dbReference type="ARBA" id="ARBA00004249"/>
    </source>
</evidence>
<dbReference type="OrthoDB" id="9766909at2"/>
<dbReference type="GO" id="GO:0030288">
    <property type="term" value="C:outer membrane-bounded periplasmic space"/>
    <property type="evidence" value="ECO:0007669"/>
    <property type="project" value="TreeGrafter"/>
</dbReference>
<dbReference type="PANTHER" id="PTHR32282:SF27">
    <property type="entry name" value="PENICILLIN-BINDING PROTEIN 1A"/>
    <property type="match status" value="1"/>
</dbReference>